<reference evidence="1" key="1">
    <citation type="submission" date="2023-08" db="EMBL/GenBank/DDBJ databases">
        <title>Functional and genomic diversity of the sorghum phyllosphere microbiome.</title>
        <authorList>
            <person name="Shade A."/>
        </authorList>
    </citation>
    <scope>NUCLEOTIDE SEQUENCE</scope>
    <source>
        <strain evidence="1">SORGH_AS_0885</strain>
    </source>
</reference>
<dbReference type="Proteomes" id="UP001261666">
    <property type="component" value="Unassembled WGS sequence"/>
</dbReference>
<organism evidence="1 2">
    <name type="scientific">Nocardioides zeae</name>
    <dbReference type="NCBI Taxonomy" id="1457234"/>
    <lineage>
        <taxon>Bacteria</taxon>
        <taxon>Bacillati</taxon>
        <taxon>Actinomycetota</taxon>
        <taxon>Actinomycetes</taxon>
        <taxon>Propionibacteriales</taxon>
        <taxon>Nocardioidaceae</taxon>
        <taxon>Nocardioides</taxon>
    </lineage>
</organism>
<evidence type="ECO:0000313" key="2">
    <source>
        <dbReference type="Proteomes" id="UP001261666"/>
    </source>
</evidence>
<name>A0ACC6IK59_9ACTN</name>
<sequence length="357" mass="38767">MRPLITLPYRERAAQAIVNGHASLGHDVTVIEAAGIRAAAARGIRKVSHVSRSPGTHLNAMHLAKRITHGSRPITDPTADYILGFPGACEQVFRANDSKLRVMHAVDTHPVEHNDRLRSTYGRAARSEEYPKWLVAAIERELELADLILVPSQLVRGAMENHGVDPSKLVVCPYGVDTSLFRPRSSDSQSKSARVAFVGQVSRRKGIPMLAVAAAAANVDITVVGNAFEPSLLRDASRIRHLRAMSHTALAAFLREQDAFVLPSVEDACALSTLEAASSGLPIITTPENGAAEVLNGATLELVSSTKVDELVHALRQVQALRADEAERNRALNVEFGNVDDWSGYFDRYISIINGRL</sequence>
<keyword evidence="2" id="KW-1185">Reference proteome</keyword>
<protein>
    <submittedName>
        <fullName evidence="1">Glycosyltransferase involved in cell wall biosynthesis</fullName>
    </submittedName>
</protein>
<proteinExistence type="predicted"/>
<dbReference type="EMBL" id="JAVIZJ010000007">
    <property type="protein sequence ID" value="MDR6211002.1"/>
    <property type="molecule type" value="Genomic_DNA"/>
</dbReference>
<accession>A0ACC6IK59</accession>
<gene>
    <name evidence="1" type="ORF">QE364_002721</name>
</gene>
<comment type="caution">
    <text evidence="1">The sequence shown here is derived from an EMBL/GenBank/DDBJ whole genome shotgun (WGS) entry which is preliminary data.</text>
</comment>
<evidence type="ECO:0000313" key="1">
    <source>
        <dbReference type="EMBL" id="MDR6211002.1"/>
    </source>
</evidence>